<proteinExistence type="predicted"/>
<keyword evidence="1" id="KW-1133">Transmembrane helix</keyword>
<dbReference type="Proteomes" id="UP000005707">
    <property type="component" value="Unassembled WGS sequence"/>
</dbReference>
<dbReference type="InParanoid" id="U2E8Q6"/>
<organism evidence="2 3">
    <name type="scientific">Haloplasma contractile SSD-17B</name>
    <dbReference type="NCBI Taxonomy" id="1033810"/>
    <lineage>
        <taxon>Bacteria</taxon>
        <taxon>Bacillati</taxon>
        <taxon>Mycoplasmatota</taxon>
        <taxon>Mollicutes</taxon>
        <taxon>Haloplasmatales</taxon>
        <taxon>Haloplasmataceae</taxon>
        <taxon>Haloplasma</taxon>
    </lineage>
</organism>
<evidence type="ECO:0000313" key="3">
    <source>
        <dbReference type="Proteomes" id="UP000005707"/>
    </source>
</evidence>
<evidence type="ECO:0000256" key="1">
    <source>
        <dbReference type="SAM" id="Phobius"/>
    </source>
</evidence>
<accession>U2E8Q6</accession>
<reference evidence="2 3" key="2">
    <citation type="journal article" date="2013" name="PLoS ONE">
        <title>INDIGO - INtegrated Data Warehouse of MIcrobial GenOmes with Examples from the Red Sea Extremophiles.</title>
        <authorList>
            <person name="Alam I."/>
            <person name="Antunes A."/>
            <person name="Kamau A.A."/>
            <person name="Ba Alawi W."/>
            <person name="Kalkatawi M."/>
            <person name="Stingl U."/>
            <person name="Bajic V.B."/>
        </authorList>
    </citation>
    <scope>NUCLEOTIDE SEQUENCE [LARGE SCALE GENOMIC DNA]</scope>
    <source>
        <strain evidence="2 3">SSD-17B</strain>
    </source>
</reference>
<name>U2E8Q6_9MOLU</name>
<keyword evidence="1" id="KW-0812">Transmembrane</keyword>
<dbReference type="EMBL" id="AFNU02000010">
    <property type="protein sequence ID" value="ERJ11523.1"/>
    <property type="molecule type" value="Genomic_DNA"/>
</dbReference>
<dbReference type="AlphaFoldDB" id="U2E8Q6"/>
<evidence type="ECO:0008006" key="4">
    <source>
        <dbReference type="Google" id="ProtNLM"/>
    </source>
</evidence>
<sequence length="182" mass="21766">MAKKLTTEELDLIYDFIRSDEDVLYKTKPKLIPNIHILITAGMIMLTLIGLIIFKLLTEHEPWFLYSLIALLVVVVVLTILFYYRTVNKLNNLLYVLTNYRMIIFDIFYNDIYHQKKYQMIKTLKVRKHYGNLGNIIFDIELKPQDRIEEIGFKNVEDYKDVFKIIQNQVQIEKIKETKNNQ</sequence>
<gene>
    <name evidence="2" type="ORF">HLPCO_002435</name>
</gene>
<keyword evidence="3" id="KW-1185">Reference proteome</keyword>
<comment type="caution">
    <text evidence="2">The sequence shown here is derived from an EMBL/GenBank/DDBJ whole genome shotgun (WGS) entry which is preliminary data.</text>
</comment>
<feature type="transmembrane region" description="Helical" evidence="1">
    <location>
        <begin position="35"/>
        <end position="57"/>
    </location>
</feature>
<protein>
    <recommendedName>
        <fullName evidence="4">DUF304 domain-containing protein</fullName>
    </recommendedName>
</protein>
<dbReference type="RefSeq" id="WP_008827081.1">
    <property type="nucleotide sequence ID" value="NZ_AFNU02000010.1"/>
</dbReference>
<feature type="transmembrane region" description="Helical" evidence="1">
    <location>
        <begin position="63"/>
        <end position="84"/>
    </location>
</feature>
<evidence type="ECO:0000313" key="2">
    <source>
        <dbReference type="EMBL" id="ERJ11523.1"/>
    </source>
</evidence>
<reference evidence="2 3" key="1">
    <citation type="journal article" date="2011" name="J. Bacteriol.">
        <title>Genome sequence of Haloplasma contractile, an unusual contractile bacterium from a deep-sea anoxic brine lake.</title>
        <authorList>
            <person name="Antunes A."/>
            <person name="Alam I."/>
            <person name="El Dorry H."/>
            <person name="Siam R."/>
            <person name="Robertson A."/>
            <person name="Bajic V.B."/>
            <person name="Stingl U."/>
        </authorList>
    </citation>
    <scope>NUCLEOTIDE SEQUENCE [LARGE SCALE GENOMIC DNA]</scope>
    <source>
        <strain evidence="2 3">SSD-17B</strain>
    </source>
</reference>
<keyword evidence="1" id="KW-0472">Membrane</keyword>